<dbReference type="Pfam" id="PF04277">
    <property type="entry name" value="OAD_gamma"/>
    <property type="match status" value="1"/>
</dbReference>
<comment type="subcellular location">
    <subcellularLocation>
        <location evidence="5">Cell membrane</location>
        <topology evidence="5">Single-pass membrane protein</topology>
    </subcellularLocation>
</comment>
<dbReference type="GO" id="GO:0036376">
    <property type="term" value="P:sodium ion export across plasma membrane"/>
    <property type="evidence" value="ECO:0007669"/>
    <property type="project" value="InterPro"/>
</dbReference>
<dbReference type="Proteomes" id="UP000032266">
    <property type="component" value="Chromosome"/>
</dbReference>
<comment type="catalytic activity">
    <reaction evidence="5">
        <text>oxaloacetate + 2 Na(+)(in) + H(+) = pyruvate + 2 Na(+)(out) + CO2</text>
        <dbReference type="Rhea" id="RHEA:57724"/>
        <dbReference type="ChEBI" id="CHEBI:15361"/>
        <dbReference type="ChEBI" id="CHEBI:15378"/>
        <dbReference type="ChEBI" id="CHEBI:16452"/>
        <dbReference type="ChEBI" id="CHEBI:16526"/>
        <dbReference type="ChEBI" id="CHEBI:29101"/>
        <dbReference type="EC" id="7.2.4.2"/>
    </reaction>
</comment>
<evidence type="ECO:0000256" key="5">
    <source>
        <dbReference type="RuleBase" id="RU004278"/>
    </source>
</evidence>
<evidence type="ECO:0000256" key="1">
    <source>
        <dbReference type="ARBA" id="ARBA00022475"/>
    </source>
</evidence>
<keyword evidence="2 5" id="KW-0812">Transmembrane</keyword>
<dbReference type="EMBL" id="CP007142">
    <property type="protein sequence ID" value="AJQ94578.1"/>
    <property type="molecule type" value="Genomic_DNA"/>
</dbReference>
<dbReference type="GO" id="GO:0015451">
    <property type="term" value="F:decarboxylation-driven active transmembrane transporter activity"/>
    <property type="evidence" value="ECO:0007669"/>
    <property type="project" value="UniProtKB-EC"/>
</dbReference>
<protein>
    <recommendedName>
        <fullName evidence="5">Oxaloacetate decarboxylase gamma chain</fullName>
        <ecNumber evidence="5">7.2.4.2</ecNumber>
    </recommendedName>
</protein>
<dbReference type="AlphaFoldDB" id="A0A0C5VMK9"/>
<keyword evidence="1" id="KW-1003">Cell membrane</keyword>
<dbReference type="InterPro" id="IPR005899">
    <property type="entry name" value="Na_pump_deCOase"/>
</dbReference>
<accession>A0A0C5VMK9</accession>
<organism evidence="6 7">
    <name type="scientific">Gynuella sunshinyii YC6258</name>
    <dbReference type="NCBI Taxonomy" id="1445510"/>
    <lineage>
        <taxon>Bacteria</taxon>
        <taxon>Pseudomonadati</taxon>
        <taxon>Pseudomonadota</taxon>
        <taxon>Gammaproteobacteria</taxon>
        <taxon>Oceanospirillales</taxon>
        <taxon>Saccharospirillaceae</taxon>
        <taxon>Gynuella</taxon>
    </lineage>
</organism>
<comment type="function">
    <text evidence="5">Catalyzes the decarboxylation of oxaloacetate coupled to Na(+) translocation.</text>
</comment>
<keyword evidence="5" id="KW-0739">Sodium transport</keyword>
<feature type="transmembrane region" description="Helical" evidence="5">
    <location>
        <begin position="12"/>
        <end position="37"/>
    </location>
</feature>
<sequence length="75" mass="8050">MSDNMVDGLYLMLLGMGTVFVFLGILVVGTTIMSRLVKSMSLPEEMKPVARAQPASSQTEIAMVAAAARAYHDSQ</sequence>
<dbReference type="HOGENOM" id="CLU_168750_3_1_6"/>
<dbReference type="GO" id="GO:0005886">
    <property type="term" value="C:plasma membrane"/>
    <property type="evidence" value="ECO:0007669"/>
    <property type="project" value="UniProtKB-SubCell"/>
</dbReference>
<comment type="cofactor">
    <cofactor evidence="5">
        <name>Na(+)</name>
        <dbReference type="ChEBI" id="CHEBI:29101"/>
    </cofactor>
</comment>
<proteinExistence type="inferred from homology"/>
<dbReference type="STRING" id="1445510.YC6258_02540"/>
<dbReference type="NCBIfam" id="TIGR01195">
    <property type="entry name" value="oadG_fam"/>
    <property type="match status" value="1"/>
</dbReference>
<name>A0A0C5VMK9_9GAMM</name>
<evidence type="ECO:0000256" key="3">
    <source>
        <dbReference type="ARBA" id="ARBA00022989"/>
    </source>
</evidence>
<keyword evidence="3 5" id="KW-1133">Transmembrane helix</keyword>
<reference evidence="6 7" key="1">
    <citation type="submission" date="2014-01" db="EMBL/GenBank/DDBJ databases">
        <title>Full genme sequencing of cellulolytic bacterium Gynuella sunshinyii YC6258T gen. nov., sp. nov.</title>
        <authorList>
            <person name="Khan H."/>
            <person name="Chung E.J."/>
            <person name="Chung Y.R."/>
        </authorList>
    </citation>
    <scope>NUCLEOTIDE SEQUENCE [LARGE SCALE GENOMIC DNA]</scope>
    <source>
        <strain evidence="6 7">YC6258</strain>
    </source>
</reference>
<evidence type="ECO:0000256" key="4">
    <source>
        <dbReference type="ARBA" id="ARBA00023136"/>
    </source>
</evidence>
<keyword evidence="5" id="KW-0406">Ion transport</keyword>
<evidence type="ECO:0000256" key="2">
    <source>
        <dbReference type="ARBA" id="ARBA00022692"/>
    </source>
</evidence>
<dbReference type="GO" id="GO:0015081">
    <property type="term" value="F:sodium ion transmembrane transporter activity"/>
    <property type="evidence" value="ECO:0007669"/>
    <property type="project" value="InterPro"/>
</dbReference>
<keyword evidence="5" id="KW-0813">Transport</keyword>
<gene>
    <name evidence="6" type="ORF">YC6258_02540</name>
</gene>
<keyword evidence="4 5" id="KW-0472">Membrane</keyword>
<dbReference type="RefSeq" id="WP_044617087.1">
    <property type="nucleotide sequence ID" value="NZ_CP007142.1"/>
</dbReference>
<dbReference type="KEGG" id="gsn:YC6258_02540"/>
<evidence type="ECO:0000313" key="7">
    <source>
        <dbReference type="Proteomes" id="UP000032266"/>
    </source>
</evidence>
<dbReference type="EC" id="7.2.4.2" evidence="5"/>
<keyword evidence="7" id="KW-1185">Reference proteome</keyword>
<evidence type="ECO:0000313" key="6">
    <source>
        <dbReference type="EMBL" id="AJQ94578.1"/>
    </source>
</evidence>
<keyword evidence="5" id="KW-0915">Sodium</keyword>
<dbReference type="OrthoDB" id="5772594at2"/>
<comment type="similarity">
    <text evidence="5">Belongs to the OadG family.</text>
</comment>